<gene>
    <name evidence="2" type="ORF">BN961_03195</name>
</gene>
<dbReference type="GO" id="GO:0004622">
    <property type="term" value="F:phosphatidylcholine lysophospholipase activity"/>
    <property type="evidence" value="ECO:0007669"/>
    <property type="project" value="TreeGrafter"/>
</dbReference>
<name>A0A090MV49_AFIFE</name>
<dbReference type="InterPro" id="IPR051532">
    <property type="entry name" value="Ester_Hydrolysis_Enzymes"/>
</dbReference>
<dbReference type="CDD" id="cd01822">
    <property type="entry name" value="Lysophospholipase_L1_like"/>
    <property type="match status" value="1"/>
</dbReference>
<accession>A0A090MV49</accession>
<evidence type="ECO:0000313" key="2">
    <source>
        <dbReference type="EMBL" id="CEG09764.1"/>
    </source>
</evidence>
<dbReference type="STRING" id="1035.BN961_03195"/>
<dbReference type="AlphaFoldDB" id="A0A090MV49"/>
<dbReference type="PANTHER" id="PTHR30383:SF24">
    <property type="entry name" value="THIOESTERASE 1_PROTEASE 1_LYSOPHOSPHOLIPASE L1"/>
    <property type="match status" value="1"/>
</dbReference>
<dbReference type="PANTHER" id="PTHR30383">
    <property type="entry name" value="THIOESTERASE 1/PROTEASE 1/LYSOPHOSPHOLIPASE L1"/>
    <property type="match status" value="1"/>
</dbReference>
<dbReference type="EMBL" id="CCAZ020000002">
    <property type="protein sequence ID" value="CEG09764.1"/>
    <property type="molecule type" value="Genomic_DNA"/>
</dbReference>
<dbReference type="RefSeq" id="WP_009341248.1">
    <property type="nucleotide sequence ID" value="NZ_CCAZ020000002.1"/>
</dbReference>
<dbReference type="Pfam" id="PF13472">
    <property type="entry name" value="Lipase_GDSL_2"/>
    <property type="match status" value="1"/>
</dbReference>
<dbReference type="InterPro" id="IPR036514">
    <property type="entry name" value="SGNH_hydro_sf"/>
</dbReference>
<reference evidence="2 3" key="1">
    <citation type="journal article" date="2014" name="Genome Announc.">
        <title>Genome Sequence of Afipia felis Strain 76713, Isolated in Hospital Water Using an Amoeba Co-Culture Procedure.</title>
        <authorList>
            <person name="Benamar S."/>
            <person name="La Scola B."/>
            <person name="Croce O."/>
        </authorList>
    </citation>
    <scope>NUCLEOTIDE SEQUENCE [LARGE SCALE GENOMIC DNA]</scope>
    <source>
        <strain evidence="2 3">76713</strain>
    </source>
</reference>
<evidence type="ECO:0000259" key="1">
    <source>
        <dbReference type="Pfam" id="PF13472"/>
    </source>
</evidence>
<dbReference type="InterPro" id="IPR013830">
    <property type="entry name" value="SGNH_hydro"/>
</dbReference>
<comment type="caution">
    <text evidence="2">The sequence shown here is derived from an EMBL/GenBank/DDBJ whole genome shotgun (WGS) entry which is preliminary data.</text>
</comment>
<keyword evidence="3" id="KW-1185">Reference proteome</keyword>
<protein>
    <submittedName>
        <fullName evidence="2">Arylesterase</fullName>
    </submittedName>
</protein>
<dbReference type="Gene3D" id="3.40.50.1110">
    <property type="entry name" value="SGNH hydrolase"/>
    <property type="match status" value="1"/>
</dbReference>
<proteinExistence type="predicted"/>
<organism evidence="2 3">
    <name type="scientific">Afipia felis</name>
    <name type="common">Cat scratch disease bacillus</name>
    <dbReference type="NCBI Taxonomy" id="1035"/>
    <lineage>
        <taxon>Bacteria</taxon>
        <taxon>Pseudomonadati</taxon>
        <taxon>Pseudomonadota</taxon>
        <taxon>Alphaproteobacteria</taxon>
        <taxon>Hyphomicrobiales</taxon>
        <taxon>Nitrobacteraceae</taxon>
        <taxon>Afipia</taxon>
    </lineage>
</organism>
<feature type="domain" description="SGNH hydrolase-type esterase" evidence="1">
    <location>
        <begin position="73"/>
        <end position="232"/>
    </location>
</feature>
<evidence type="ECO:0000313" key="3">
    <source>
        <dbReference type="Proteomes" id="UP000035762"/>
    </source>
</evidence>
<sequence>MPESEMTGWSARTVCEGVVRVSMRLPYGGSIAGVERLTRMFLLLMGLTGLALTGPSGAAMAEASNAAPLKLAVLGDSLTAGYGLPASAAFPVRLQQALKEKGIAAEIVNAGVSGDTASGGRDRIDWSIPQGTQAVIVELGANDMLRGIEPKVTRAALDQIIQRLKARGIDVLLCGMYAAPNLGEPYGKAFNSIYPDLATKYGVALYPFFLDGVADNAALKQADGLHPTAAGVDAIVQRILPAVETFVKKVPPARAAL</sequence>
<dbReference type="Proteomes" id="UP000035762">
    <property type="component" value="Unassembled WGS sequence"/>
</dbReference>
<dbReference type="SUPFAM" id="SSF52266">
    <property type="entry name" value="SGNH hydrolase"/>
    <property type="match status" value="1"/>
</dbReference>